<gene>
    <name evidence="3" type="ORF">M9458_011459</name>
</gene>
<feature type="compositionally biased region" description="Polar residues" evidence="1">
    <location>
        <begin position="1"/>
        <end position="15"/>
    </location>
</feature>
<comment type="caution">
    <text evidence="3">The sequence shown here is derived from an EMBL/GenBank/DDBJ whole genome shotgun (WGS) entry which is preliminary data.</text>
</comment>
<dbReference type="EMBL" id="JAMKFB020000005">
    <property type="protein sequence ID" value="KAL0193163.1"/>
    <property type="molecule type" value="Genomic_DNA"/>
</dbReference>
<dbReference type="Proteomes" id="UP001529510">
    <property type="component" value="Unassembled WGS sequence"/>
</dbReference>
<evidence type="ECO:0000313" key="4">
    <source>
        <dbReference type="Proteomes" id="UP001529510"/>
    </source>
</evidence>
<keyword evidence="4" id="KW-1185">Reference proteome</keyword>
<evidence type="ECO:0000259" key="2">
    <source>
        <dbReference type="PROSITE" id="PS50003"/>
    </source>
</evidence>
<feature type="region of interest" description="Disordered" evidence="1">
    <location>
        <begin position="1"/>
        <end position="65"/>
    </location>
</feature>
<evidence type="ECO:0000313" key="3">
    <source>
        <dbReference type="EMBL" id="KAL0193163.1"/>
    </source>
</evidence>
<feature type="non-terminal residue" evidence="3">
    <location>
        <position position="1"/>
    </location>
</feature>
<accession>A0ABD0R3R3</accession>
<dbReference type="InterPro" id="IPR001849">
    <property type="entry name" value="PH_domain"/>
</dbReference>
<protein>
    <recommendedName>
        <fullName evidence="2">PH domain-containing protein</fullName>
    </recommendedName>
</protein>
<feature type="domain" description="PH" evidence="2">
    <location>
        <begin position="1"/>
        <end position="11"/>
    </location>
</feature>
<name>A0ABD0R3R3_CIRMR</name>
<organism evidence="3 4">
    <name type="scientific">Cirrhinus mrigala</name>
    <name type="common">Mrigala</name>
    <dbReference type="NCBI Taxonomy" id="683832"/>
    <lineage>
        <taxon>Eukaryota</taxon>
        <taxon>Metazoa</taxon>
        <taxon>Chordata</taxon>
        <taxon>Craniata</taxon>
        <taxon>Vertebrata</taxon>
        <taxon>Euteleostomi</taxon>
        <taxon>Actinopterygii</taxon>
        <taxon>Neopterygii</taxon>
        <taxon>Teleostei</taxon>
        <taxon>Ostariophysi</taxon>
        <taxon>Cypriniformes</taxon>
        <taxon>Cyprinidae</taxon>
        <taxon>Labeoninae</taxon>
        <taxon>Labeonini</taxon>
        <taxon>Cirrhinus</taxon>
    </lineage>
</organism>
<feature type="compositionally biased region" description="Basic and acidic residues" evidence="1">
    <location>
        <begin position="45"/>
        <end position="58"/>
    </location>
</feature>
<sequence>SWIRAIQSSMSSTERSPGGTRGLSRAMTMPPMSPSSGEAGGVTMRNKDGKERDREKRFSFFGKKK</sequence>
<reference evidence="3 4" key="1">
    <citation type="submission" date="2024-05" db="EMBL/GenBank/DDBJ databases">
        <title>Genome sequencing and assembly of Indian major carp, Cirrhinus mrigala (Hamilton, 1822).</title>
        <authorList>
            <person name="Mohindra V."/>
            <person name="Chowdhury L.M."/>
            <person name="Lal K."/>
            <person name="Jena J.K."/>
        </authorList>
    </citation>
    <scope>NUCLEOTIDE SEQUENCE [LARGE SCALE GENOMIC DNA]</scope>
    <source>
        <strain evidence="3">CM1030</strain>
        <tissue evidence="3">Blood</tissue>
    </source>
</reference>
<dbReference type="PROSITE" id="PS50003">
    <property type="entry name" value="PH_DOMAIN"/>
    <property type="match status" value="1"/>
</dbReference>
<evidence type="ECO:0000256" key="1">
    <source>
        <dbReference type="SAM" id="MobiDB-lite"/>
    </source>
</evidence>
<dbReference type="AlphaFoldDB" id="A0ABD0R3R3"/>
<proteinExistence type="predicted"/>